<dbReference type="PRINTS" id="PR01217">
    <property type="entry name" value="PRICHEXTENSN"/>
</dbReference>
<feature type="compositionally biased region" description="Low complexity" evidence="1">
    <location>
        <begin position="363"/>
        <end position="373"/>
    </location>
</feature>
<evidence type="ECO:0000313" key="4">
    <source>
        <dbReference type="Proteomes" id="UP000478148"/>
    </source>
</evidence>
<proteinExistence type="predicted"/>
<evidence type="ECO:0000256" key="1">
    <source>
        <dbReference type="SAM" id="MobiDB-lite"/>
    </source>
</evidence>
<reference evidence="3 4" key="1">
    <citation type="submission" date="2020-02" db="EMBL/GenBank/DDBJ databases">
        <title>Draft Genome Sequence of Verrucosispora sp. Strain CWR15, Isolated from Gulf of Mexico Sponge.</title>
        <authorList>
            <person name="Kennedy S.J."/>
            <person name="Cella E."/>
            <person name="Azarian T."/>
            <person name="Baker B.J."/>
            <person name="Shaw L.N."/>
        </authorList>
    </citation>
    <scope>NUCLEOTIDE SEQUENCE [LARGE SCALE GENOMIC DNA]</scope>
    <source>
        <strain evidence="3 4">CWR15</strain>
    </source>
</reference>
<feature type="region of interest" description="Disordered" evidence="1">
    <location>
        <begin position="40"/>
        <end position="207"/>
    </location>
</feature>
<keyword evidence="2" id="KW-1133">Transmembrane helix</keyword>
<feature type="compositionally biased region" description="Pro residues" evidence="1">
    <location>
        <begin position="260"/>
        <end position="292"/>
    </location>
</feature>
<name>A0A6M1KZ06_9ACTN</name>
<evidence type="ECO:0000256" key="2">
    <source>
        <dbReference type="SAM" id="Phobius"/>
    </source>
</evidence>
<keyword evidence="2" id="KW-0812">Transmembrane</keyword>
<comment type="caution">
    <text evidence="3">The sequence shown here is derived from an EMBL/GenBank/DDBJ whole genome shotgun (WGS) entry which is preliminary data.</text>
</comment>
<accession>A0A6M1KZ06</accession>
<gene>
    <name evidence="3" type="ORF">ENC19_09550</name>
</gene>
<feature type="compositionally biased region" description="Basic and acidic residues" evidence="1">
    <location>
        <begin position="48"/>
        <end position="59"/>
    </location>
</feature>
<feature type="region of interest" description="Disordered" evidence="1">
    <location>
        <begin position="253"/>
        <end position="417"/>
    </location>
</feature>
<organism evidence="3 4">
    <name type="scientific">Verrucosispora sioxanthis</name>
    <dbReference type="NCBI Taxonomy" id="2499994"/>
    <lineage>
        <taxon>Bacteria</taxon>
        <taxon>Bacillati</taxon>
        <taxon>Actinomycetota</taxon>
        <taxon>Actinomycetes</taxon>
        <taxon>Micromonosporales</taxon>
        <taxon>Micromonosporaceae</taxon>
        <taxon>Micromonospora</taxon>
    </lineage>
</organism>
<feature type="transmembrane region" description="Helical" evidence="2">
    <location>
        <begin position="12"/>
        <end position="29"/>
    </location>
</feature>
<keyword evidence="2" id="KW-0472">Membrane</keyword>
<protein>
    <submittedName>
        <fullName evidence="3">Uncharacterized protein</fullName>
    </submittedName>
</protein>
<sequence>MRRRRPGLVRAALRLGFLTVVAGAAWYAYDVAVTDVAQAGEKPPAAVGDERAADRDEAASHAADLVRGLLAPVLRSDPPVLARPPRDRPPPAPPAPPVRPPRADPPPPHPSDEPAPPVDAGPAGRPAPAGGQPRQDAAPPADATTPAGQVPPSTGRSAARPKPTSPRVATGTPHAAPPAKPSATPPSASRPDDPSARPPALPEAEAGPLTAVLAELLGPASPLPDSVVAGTDPVLRELTPVLDPLEPVLDVLEPVVELPQPAPTPADPTPHPNPDPTMPPAPAGDPTPPAPGAEPARPGSPDRIGLGPGSARPLGAADHRIRHLSDYPAASLSAPDQGAVDGGQHDRNRQADSTPDTPPSSPAPGTSGAEPAPNSHSGTADLAAAGWSPPPVSGRVTRSTRDRRQPSRSPRPRSRPA</sequence>
<dbReference type="AlphaFoldDB" id="A0A6M1KZ06"/>
<evidence type="ECO:0000313" key="3">
    <source>
        <dbReference type="EMBL" id="NGM12882.1"/>
    </source>
</evidence>
<feature type="compositionally biased region" description="Low complexity" evidence="1">
    <location>
        <begin position="120"/>
        <end position="148"/>
    </location>
</feature>
<dbReference type="RefSeq" id="WP_164446844.1">
    <property type="nucleotide sequence ID" value="NZ_SAIY01000003.1"/>
</dbReference>
<keyword evidence="4" id="KW-1185">Reference proteome</keyword>
<dbReference type="EMBL" id="SAIY01000003">
    <property type="protein sequence ID" value="NGM12882.1"/>
    <property type="molecule type" value="Genomic_DNA"/>
</dbReference>
<feature type="compositionally biased region" description="Pro residues" evidence="1">
    <location>
        <begin position="90"/>
        <end position="119"/>
    </location>
</feature>
<dbReference type="Proteomes" id="UP000478148">
    <property type="component" value="Unassembled WGS sequence"/>
</dbReference>
<feature type="compositionally biased region" description="Pro residues" evidence="1">
    <location>
        <begin position="175"/>
        <end position="184"/>
    </location>
</feature>